<dbReference type="Pfam" id="PF13385">
    <property type="entry name" value="Laminin_G_3"/>
    <property type="match status" value="3"/>
</dbReference>
<dbReference type="InterPro" id="IPR015500">
    <property type="entry name" value="Peptidase_S8_subtilisin-rel"/>
</dbReference>
<dbReference type="Pfam" id="PF00082">
    <property type="entry name" value="Peptidase_S8"/>
    <property type="match status" value="1"/>
</dbReference>
<feature type="region of interest" description="Disordered" evidence="10">
    <location>
        <begin position="266"/>
        <end position="286"/>
    </location>
</feature>
<evidence type="ECO:0000313" key="12">
    <source>
        <dbReference type="EMBL" id="OGH78871.1"/>
    </source>
</evidence>
<gene>
    <name evidence="12" type="ORF">A2983_00880</name>
</gene>
<dbReference type="PROSITE" id="PS00136">
    <property type="entry name" value="SUBTILASE_ASP"/>
    <property type="match status" value="1"/>
</dbReference>
<dbReference type="SUPFAM" id="SSF52743">
    <property type="entry name" value="Subtilisin-like"/>
    <property type="match status" value="1"/>
</dbReference>
<feature type="domain" description="LamG-like jellyroll fold" evidence="11">
    <location>
        <begin position="588"/>
        <end position="715"/>
    </location>
</feature>
<feature type="active site" description="Charge relay system" evidence="7 8">
    <location>
        <position position="453"/>
    </location>
</feature>
<comment type="caution">
    <text evidence="12">The sequence shown here is derived from an EMBL/GenBank/DDBJ whole genome shotgun (WGS) entry which is preliminary data.</text>
</comment>
<dbReference type="GO" id="GO:0006508">
    <property type="term" value="P:proteolysis"/>
    <property type="evidence" value="ECO:0007669"/>
    <property type="project" value="UniProtKB-KW"/>
</dbReference>
<dbReference type="InterPro" id="IPR022398">
    <property type="entry name" value="Peptidase_S8_His-AS"/>
</dbReference>
<dbReference type="InterPro" id="IPR000209">
    <property type="entry name" value="Peptidase_S8/S53_dom"/>
</dbReference>
<feature type="active site" description="Charge relay system" evidence="7 8">
    <location>
        <position position="241"/>
    </location>
</feature>
<evidence type="ECO:0000313" key="13">
    <source>
        <dbReference type="Proteomes" id="UP000177040"/>
    </source>
</evidence>
<evidence type="ECO:0000256" key="9">
    <source>
        <dbReference type="RuleBase" id="RU003355"/>
    </source>
</evidence>
<dbReference type="InterPro" id="IPR023828">
    <property type="entry name" value="Peptidase_S8_Ser-AS"/>
</dbReference>
<evidence type="ECO:0000256" key="8">
    <source>
        <dbReference type="PROSITE-ProRule" id="PRU01240"/>
    </source>
</evidence>
<dbReference type="GO" id="GO:0004252">
    <property type="term" value="F:serine-type endopeptidase activity"/>
    <property type="evidence" value="ECO:0007669"/>
    <property type="project" value="UniProtKB-UniRule"/>
</dbReference>
<evidence type="ECO:0000256" key="4">
    <source>
        <dbReference type="ARBA" id="ARBA00022801"/>
    </source>
</evidence>
<dbReference type="AlphaFoldDB" id="A0A1F6N4R5"/>
<evidence type="ECO:0000256" key="7">
    <source>
        <dbReference type="PIRSR" id="PIRSR615500-1"/>
    </source>
</evidence>
<evidence type="ECO:0000256" key="10">
    <source>
        <dbReference type="SAM" id="MobiDB-lite"/>
    </source>
</evidence>
<comment type="similarity">
    <text evidence="1 8 9">Belongs to the peptidase S8 family.</text>
</comment>
<dbReference type="Gene3D" id="2.60.120.200">
    <property type="match status" value="3"/>
</dbReference>
<name>A0A1F6N4R5_9BACT</name>
<keyword evidence="2 8" id="KW-0645">Protease</keyword>
<keyword evidence="4 8" id="KW-0378">Hydrolase</keyword>
<dbReference type="PANTHER" id="PTHR43806:SF11">
    <property type="entry name" value="CEREVISIN-RELATED"/>
    <property type="match status" value="1"/>
</dbReference>
<protein>
    <recommendedName>
        <fullName evidence="11">LamG-like jellyroll fold domain-containing protein</fullName>
    </recommendedName>
</protein>
<dbReference type="InterPro" id="IPR050131">
    <property type="entry name" value="Peptidase_S8_subtilisin-like"/>
</dbReference>
<dbReference type="PROSITE" id="PS51892">
    <property type="entry name" value="SUBTILASE"/>
    <property type="match status" value="1"/>
</dbReference>
<evidence type="ECO:0000256" key="3">
    <source>
        <dbReference type="ARBA" id="ARBA00022729"/>
    </source>
</evidence>
<dbReference type="Gene3D" id="3.40.50.200">
    <property type="entry name" value="Peptidase S8/S53 domain"/>
    <property type="match status" value="1"/>
</dbReference>
<feature type="domain" description="LamG-like jellyroll fold" evidence="11">
    <location>
        <begin position="1017"/>
        <end position="1144"/>
    </location>
</feature>
<evidence type="ECO:0000256" key="5">
    <source>
        <dbReference type="ARBA" id="ARBA00022825"/>
    </source>
</evidence>
<dbReference type="SMART" id="SM00560">
    <property type="entry name" value="LamGL"/>
    <property type="match status" value="2"/>
</dbReference>
<evidence type="ECO:0000256" key="2">
    <source>
        <dbReference type="ARBA" id="ARBA00022670"/>
    </source>
</evidence>
<evidence type="ECO:0000259" key="11">
    <source>
        <dbReference type="SMART" id="SM00560"/>
    </source>
</evidence>
<dbReference type="PROSITE" id="PS00138">
    <property type="entry name" value="SUBTILASE_SER"/>
    <property type="match status" value="1"/>
</dbReference>
<dbReference type="InterPro" id="IPR023827">
    <property type="entry name" value="Peptidase_S8_Asp-AS"/>
</dbReference>
<dbReference type="SUPFAM" id="SSF49899">
    <property type="entry name" value="Concanavalin A-like lectins/glucanases"/>
    <property type="match status" value="3"/>
</dbReference>
<keyword evidence="6" id="KW-1015">Disulfide bond</keyword>
<dbReference type="PANTHER" id="PTHR43806">
    <property type="entry name" value="PEPTIDASE S8"/>
    <property type="match status" value="1"/>
</dbReference>
<keyword evidence="5 8" id="KW-0720">Serine protease</keyword>
<dbReference type="PRINTS" id="PR00723">
    <property type="entry name" value="SUBTILISIN"/>
</dbReference>
<sequence length="1153" mass="123235">MKRSFFLRPLLVIFLVFVSLAPSGTLLAGNGLENQTGFDQYEQGKILVKFSSDLGLDLLEGDSAEKRIRGGKLLFVGNTKHKRDANSILNNQWIESIEPFFKGAHYSARLIRAKDGTMTLQEIEKTRINTLRQARNLVPLPVAQTVTTLSNIYQITLRADKFQNTKRFVDFLSAQPYIEFAEQLDLPTLGISTVPNDPLYPDQWTHNNTAFNDGTPGADINTQEAWDTATGTSTVIVAVLDSGITPHSEFSDRLLDGTAYYGDTTDKGKNDISNSSPDGHGTQVAGIIGAEGNNGQGLAGICWSCKMIPIRIVDSGGSGSKFNLAAGIGDAVSMGADVINMSIGYSNGTATLQAAVQNAFAAGVTMVASRGNYNFSNPQFSSNVAPVFPASYPEVISVGGLSPCDQRKSASSCDGENWFESMYADTLSILAPGTKVDTTSKNGGYVNNFNGTSASAPEVSGVVALMLSVNPTLTPTQVRQVLESTAVDLGSAGYDSEHGYGKVNAEAAVLAAQALLPVSAPTLLAQWNFDEQTWNGANAVTDSVNANHATAFGGAYPTSSPEVASGTAAVFDGIDDYIKTPIVFTSQGALSISAWYKTNNIGKDRMAVVGGNAGGRFEMYVHQGKPGCRVWKNGEKSIYATEQFTGDWHHVVCVQDYSVGQTRLYVDGILRATTASASDSGGGYWHIGRSGSALASSFQGMIDRVGMYSQTLDDADVQTLYTQQNIYSPVAQTDTSLLGEWKFEQSAWTSATGQVIDSSSNNNHATAQGGIQPSTVAGVQNTAANFDGINDAILTPVSFSNANDLTISAWYKTDNASQQRMTLMGGNTGGRFEMYVHQGKPGCRVWDTADRSIYAPQASVGIWTHVACIQRYGASPSTELYVNGVFITSTPRSSVAAGGAWYIGRSGSSIANYFNGTIDHPIIRARAISSAEITALYNSTIVDYPIVTFDPALTAWYKFNETAWTGQMGDVFDATGKNPAQSKNGVSQTVKLDTDKVATFDGVNDFISTPNKFTSNASITLSAWVKTSNQTKKRMTVVGDNVGGRFEVYVDQGKPGCRVWTTKDMSIFSNSTIDGQWHHIICVLDYASGQTRLYVDGVLQKQVNGVSVSAGGYFSVGKSGSALATYYEGSVDNVQLYSKAFTDAEAATLFGQG</sequence>
<accession>A0A1F6N4R5</accession>
<dbReference type="EMBL" id="MFQH01000001">
    <property type="protein sequence ID" value="OGH78871.1"/>
    <property type="molecule type" value="Genomic_DNA"/>
</dbReference>
<feature type="active site" description="Charge relay system" evidence="7 8">
    <location>
        <position position="280"/>
    </location>
</feature>
<proteinExistence type="inferred from homology"/>
<dbReference type="InterPro" id="IPR006558">
    <property type="entry name" value="LamG-like"/>
</dbReference>
<dbReference type="PROSITE" id="PS00137">
    <property type="entry name" value="SUBTILASE_HIS"/>
    <property type="match status" value="1"/>
</dbReference>
<evidence type="ECO:0000256" key="6">
    <source>
        <dbReference type="ARBA" id="ARBA00023157"/>
    </source>
</evidence>
<keyword evidence="3" id="KW-0732">Signal</keyword>
<reference evidence="12 13" key="1">
    <citation type="journal article" date="2016" name="Nat. Commun.">
        <title>Thousands of microbial genomes shed light on interconnected biogeochemical processes in an aquifer system.</title>
        <authorList>
            <person name="Anantharaman K."/>
            <person name="Brown C.T."/>
            <person name="Hug L.A."/>
            <person name="Sharon I."/>
            <person name="Castelle C.J."/>
            <person name="Probst A.J."/>
            <person name="Thomas B.C."/>
            <person name="Singh A."/>
            <person name="Wilkins M.J."/>
            <person name="Karaoz U."/>
            <person name="Brodie E.L."/>
            <person name="Williams K.H."/>
            <person name="Hubbard S.S."/>
            <person name="Banfield J.F."/>
        </authorList>
    </citation>
    <scope>NUCLEOTIDE SEQUENCE [LARGE SCALE GENOMIC DNA]</scope>
</reference>
<dbReference type="InterPro" id="IPR013320">
    <property type="entry name" value="ConA-like_dom_sf"/>
</dbReference>
<dbReference type="Proteomes" id="UP000177040">
    <property type="component" value="Unassembled WGS sequence"/>
</dbReference>
<evidence type="ECO:0000256" key="1">
    <source>
        <dbReference type="ARBA" id="ARBA00011073"/>
    </source>
</evidence>
<dbReference type="InterPro" id="IPR036852">
    <property type="entry name" value="Peptidase_S8/S53_dom_sf"/>
</dbReference>
<organism evidence="12 13">
    <name type="scientific">Candidatus Magasanikbacteria bacterium RIFCSPLOWO2_01_FULL_40_15</name>
    <dbReference type="NCBI Taxonomy" id="1798686"/>
    <lineage>
        <taxon>Bacteria</taxon>
        <taxon>Candidatus Magasanikiibacteriota</taxon>
    </lineage>
</organism>